<keyword evidence="4" id="KW-1185">Reference proteome</keyword>
<evidence type="ECO:0000313" key="3">
    <source>
        <dbReference type="EMBL" id="MDX8143511.1"/>
    </source>
</evidence>
<evidence type="ECO:0000256" key="1">
    <source>
        <dbReference type="SAM" id="MobiDB-lite"/>
    </source>
</evidence>
<accession>A0ABU4UVN6</accession>
<comment type="caution">
    <text evidence="3">The sequence shown here is derived from an EMBL/GenBank/DDBJ whole genome shotgun (WGS) entry which is preliminary data.</text>
</comment>
<evidence type="ECO:0000313" key="4">
    <source>
        <dbReference type="Proteomes" id="UP001285352"/>
    </source>
</evidence>
<protein>
    <submittedName>
        <fullName evidence="3">Uncharacterized protein</fullName>
    </submittedName>
</protein>
<reference evidence="3 4" key="1">
    <citation type="submission" date="2023-11" db="EMBL/GenBank/DDBJ databases">
        <title>Lentzea sokolovensis, sp. nov., Lentzea kristufkii, sp. nov., and Lentzea miocenensis, sp. nov., rare actinobacteria from Sokolov Coal Basin, Miocene lacustrine sediment, Czech Republic.</title>
        <authorList>
            <person name="Lara A."/>
            <person name="Kotroba L."/>
            <person name="Nouioui I."/>
            <person name="Neumann-Schaal M."/>
            <person name="Mast Y."/>
            <person name="Chronakova A."/>
        </authorList>
    </citation>
    <scope>NUCLEOTIDE SEQUENCE [LARGE SCALE GENOMIC DNA]</scope>
    <source>
        <strain evidence="3 4">BCCO 10_0061</strain>
    </source>
</reference>
<dbReference type="RefSeq" id="WP_319975778.1">
    <property type="nucleotide sequence ID" value="NZ_JAXAVU010000008.1"/>
</dbReference>
<keyword evidence="2" id="KW-0812">Transmembrane</keyword>
<evidence type="ECO:0000256" key="2">
    <source>
        <dbReference type="SAM" id="Phobius"/>
    </source>
</evidence>
<feature type="transmembrane region" description="Helical" evidence="2">
    <location>
        <begin position="27"/>
        <end position="44"/>
    </location>
</feature>
<sequence length="66" mass="6745">MFALPVLYAGTVVLGHAKIAVSVGGSLGLVTVSAAAGYALASFMPDAHGGRRDRAEHHEQDETPVA</sequence>
<gene>
    <name evidence="3" type="ORF">SK854_15405</name>
</gene>
<name>A0ABU4UVN6_9PSEU</name>
<dbReference type="EMBL" id="JAXAVU010000008">
    <property type="protein sequence ID" value="MDX8143511.1"/>
    <property type="molecule type" value="Genomic_DNA"/>
</dbReference>
<organism evidence="3 4">
    <name type="scientific">Lentzea sokolovensis</name>
    <dbReference type="NCBI Taxonomy" id="3095429"/>
    <lineage>
        <taxon>Bacteria</taxon>
        <taxon>Bacillati</taxon>
        <taxon>Actinomycetota</taxon>
        <taxon>Actinomycetes</taxon>
        <taxon>Pseudonocardiales</taxon>
        <taxon>Pseudonocardiaceae</taxon>
        <taxon>Lentzea</taxon>
    </lineage>
</organism>
<feature type="region of interest" description="Disordered" evidence="1">
    <location>
        <begin position="45"/>
        <end position="66"/>
    </location>
</feature>
<keyword evidence="2" id="KW-1133">Transmembrane helix</keyword>
<keyword evidence="2" id="KW-0472">Membrane</keyword>
<feature type="compositionally biased region" description="Basic and acidic residues" evidence="1">
    <location>
        <begin position="48"/>
        <end position="66"/>
    </location>
</feature>
<proteinExistence type="predicted"/>
<dbReference type="Proteomes" id="UP001285352">
    <property type="component" value="Unassembled WGS sequence"/>
</dbReference>